<keyword evidence="1" id="KW-0812">Transmembrane</keyword>
<comment type="caution">
    <text evidence="3">The sequence shown here is derived from an EMBL/GenBank/DDBJ whole genome shotgun (WGS) entry which is preliminary data.</text>
</comment>
<dbReference type="EMBL" id="JAUEPS010000002">
    <property type="protein sequence ID" value="KAK0467945.1"/>
    <property type="molecule type" value="Genomic_DNA"/>
</dbReference>
<feature type="transmembrane region" description="Helical" evidence="1">
    <location>
        <begin position="138"/>
        <end position="160"/>
    </location>
</feature>
<dbReference type="Proteomes" id="UP001175211">
    <property type="component" value="Unassembled WGS sequence"/>
</dbReference>
<dbReference type="InterPro" id="IPR045339">
    <property type="entry name" value="DUF6534"/>
</dbReference>
<dbReference type="PANTHER" id="PTHR40465:SF1">
    <property type="entry name" value="DUF6534 DOMAIN-CONTAINING PROTEIN"/>
    <property type="match status" value="1"/>
</dbReference>
<keyword evidence="1" id="KW-0472">Membrane</keyword>
<feature type="transmembrane region" description="Helical" evidence="1">
    <location>
        <begin position="68"/>
        <end position="86"/>
    </location>
</feature>
<sequence length="322" mass="35543">MTSLDFNQTLGASFIGVVLGSVIYGIFVFTALYLLYKIRFQGQVVLEGVYYGADVRTSRITQFLAVDCYFRSVDTFHLILVSHFLYHYSVAHFGDFEALAVSNWSVAIHIPVGAVASSLVQFFYAFRVYILSGQRSYVIPAIIVSGFPLSQTAIAVVLAVKISKVRYYTRGRESMPYAVSALACEVISDVVITLSMTYYLRKSKTGISSTSKVLRLLIRYTINTGALTTTTAIASVVSWAVAPDQLVDAALYIVMVRLYTCSFLAILNSRDHLRNVLTLDTELDHLSGIHTTVHGNSTQITIHTTSNPVESKYEGPFSTSTV</sequence>
<feature type="domain" description="DUF6534" evidence="2">
    <location>
        <begin position="186"/>
        <end position="272"/>
    </location>
</feature>
<proteinExistence type="predicted"/>
<dbReference type="PANTHER" id="PTHR40465">
    <property type="entry name" value="CHROMOSOME 1, WHOLE GENOME SHOTGUN SEQUENCE"/>
    <property type="match status" value="1"/>
</dbReference>
<feature type="transmembrane region" description="Helical" evidence="1">
    <location>
        <begin position="249"/>
        <end position="267"/>
    </location>
</feature>
<feature type="transmembrane region" description="Helical" evidence="1">
    <location>
        <begin position="180"/>
        <end position="200"/>
    </location>
</feature>
<dbReference type="Pfam" id="PF20152">
    <property type="entry name" value="DUF6534"/>
    <property type="match status" value="1"/>
</dbReference>
<dbReference type="GeneID" id="85359966"/>
<organism evidence="3 4">
    <name type="scientific">Armillaria tabescens</name>
    <name type="common">Ringless honey mushroom</name>
    <name type="synonym">Agaricus tabescens</name>
    <dbReference type="NCBI Taxonomy" id="1929756"/>
    <lineage>
        <taxon>Eukaryota</taxon>
        <taxon>Fungi</taxon>
        <taxon>Dikarya</taxon>
        <taxon>Basidiomycota</taxon>
        <taxon>Agaricomycotina</taxon>
        <taxon>Agaricomycetes</taxon>
        <taxon>Agaricomycetidae</taxon>
        <taxon>Agaricales</taxon>
        <taxon>Marasmiineae</taxon>
        <taxon>Physalacriaceae</taxon>
        <taxon>Desarmillaria</taxon>
    </lineage>
</organism>
<keyword evidence="1" id="KW-1133">Transmembrane helix</keyword>
<gene>
    <name evidence="3" type="ORF">EV420DRAFT_1635215</name>
</gene>
<protein>
    <recommendedName>
        <fullName evidence="2">DUF6534 domain-containing protein</fullName>
    </recommendedName>
</protein>
<evidence type="ECO:0000259" key="2">
    <source>
        <dbReference type="Pfam" id="PF20152"/>
    </source>
</evidence>
<dbReference type="AlphaFoldDB" id="A0AA39NLU9"/>
<feature type="transmembrane region" description="Helical" evidence="1">
    <location>
        <begin position="220"/>
        <end position="243"/>
    </location>
</feature>
<feature type="transmembrane region" description="Helical" evidence="1">
    <location>
        <begin position="12"/>
        <end position="36"/>
    </location>
</feature>
<feature type="transmembrane region" description="Helical" evidence="1">
    <location>
        <begin position="106"/>
        <end position="126"/>
    </location>
</feature>
<evidence type="ECO:0000313" key="3">
    <source>
        <dbReference type="EMBL" id="KAK0467945.1"/>
    </source>
</evidence>
<keyword evidence="4" id="KW-1185">Reference proteome</keyword>
<evidence type="ECO:0000256" key="1">
    <source>
        <dbReference type="SAM" id="Phobius"/>
    </source>
</evidence>
<evidence type="ECO:0000313" key="4">
    <source>
        <dbReference type="Proteomes" id="UP001175211"/>
    </source>
</evidence>
<reference evidence="3" key="1">
    <citation type="submission" date="2023-06" db="EMBL/GenBank/DDBJ databases">
        <authorList>
            <consortium name="Lawrence Berkeley National Laboratory"/>
            <person name="Ahrendt S."/>
            <person name="Sahu N."/>
            <person name="Indic B."/>
            <person name="Wong-Bajracharya J."/>
            <person name="Merenyi Z."/>
            <person name="Ke H.-M."/>
            <person name="Monk M."/>
            <person name="Kocsube S."/>
            <person name="Drula E."/>
            <person name="Lipzen A."/>
            <person name="Balint B."/>
            <person name="Henrissat B."/>
            <person name="Andreopoulos B."/>
            <person name="Martin F.M."/>
            <person name="Harder C.B."/>
            <person name="Rigling D."/>
            <person name="Ford K.L."/>
            <person name="Foster G.D."/>
            <person name="Pangilinan J."/>
            <person name="Papanicolaou A."/>
            <person name="Barry K."/>
            <person name="LaButti K."/>
            <person name="Viragh M."/>
            <person name="Koriabine M."/>
            <person name="Yan M."/>
            <person name="Riley R."/>
            <person name="Champramary S."/>
            <person name="Plett K.L."/>
            <person name="Tsai I.J."/>
            <person name="Slot J."/>
            <person name="Sipos G."/>
            <person name="Plett J."/>
            <person name="Nagy L.G."/>
            <person name="Grigoriev I.V."/>
        </authorList>
    </citation>
    <scope>NUCLEOTIDE SEQUENCE</scope>
    <source>
        <strain evidence="3">CCBAS 213</strain>
    </source>
</reference>
<name>A0AA39NLU9_ARMTA</name>
<dbReference type="RefSeq" id="XP_060338220.1">
    <property type="nucleotide sequence ID" value="XM_060476418.1"/>
</dbReference>
<accession>A0AA39NLU9</accession>